<protein>
    <submittedName>
        <fullName evidence="3">NADPH:quinone reductase</fullName>
    </submittedName>
</protein>
<accession>A0A1I2XI45</accession>
<dbReference type="InterPro" id="IPR051603">
    <property type="entry name" value="Zinc-ADH_QOR/CCCR"/>
</dbReference>
<feature type="domain" description="Enoyl reductase (ER)" evidence="2">
    <location>
        <begin position="10"/>
        <end position="299"/>
    </location>
</feature>
<name>A0A1I2XI45_9ACTN</name>
<keyword evidence="1" id="KW-0521">NADP</keyword>
<evidence type="ECO:0000313" key="4">
    <source>
        <dbReference type="Proteomes" id="UP000181942"/>
    </source>
</evidence>
<dbReference type="Pfam" id="PF13602">
    <property type="entry name" value="ADH_zinc_N_2"/>
    <property type="match status" value="1"/>
</dbReference>
<dbReference type="SMART" id="SM00829">
    <property type="entry name" value="PKS_ER"/>
    <property type="match status" value="1"/>
</dbReference>
<dbReference type="InterPro" id="IPR036291">
    <property type="entry name" value="NAD(P)-bd_dom_sf"/>
</dbReference>
<dbReference type="SUPFAM" id="SSF51735">
    <property type="entry name" value="NAD(P)-binding Rossmann-fold domains"/>
    <property type="match status" value="1"/>
</dbReference>
<dbReference type="OrthoDB" id="3727682at2"/>
<dbReference type="Gene3D" id="3.40.50.720">
    <property type="entry name" value="NAD(P)-binding Rossmann-like Domain"/>
    <property type="match status" value="1"/>
</dbReference>
<gene>
    <name evidence="3" type="ORF">SAMN02787118_1479</name>
</gene>
<evidence type="ECO:0000259" key="2">
    <source>
        <dbReference type="SMART" id="SM00829"/>
    </source>
</evidence>
<dbReference type="InterPro" id="IPR020843">
    <property type="entry name" value="ER"/>
</dbReference>
<organism evidence="3 4">
    <name type="scientific">Streptomyces mirabilis</name>
    <dbReference type="NCBI Taxonomy" id="68239"/>
    <lineage>
        <taxon>Bacteria</taxon>
        <taxon>Bacillati</taxon>
        <taxon>Actinomycetota</taxon>
        <taxon>Actinomycetes</taxon>
        <taxon>Kitasatosporales</taxon>
        <taxon>Streptomycetaceae</taxon>
        <taxon>Streptomyces</taxon>
    </lineage>
</organism>
<dbReference type="InterPro" id="IPR013154">
    <property type="entry name" value="ADH-like_N"/>
</dbReference>
<dbReference type="PANTHER" id="PTHR44154">
    <property type="entry name" value="QUINONE OXIDOREDUCTASE"/>
    <property type="match status" value="1"/>
</dbReference>
<dbReference type="CDD" id="cd05289">
    <property type="entry name" value="MDR_like_2"/>
    <property type="match status" value="1"/>
</dbReference>
<proteinExistence type="predicted"/>
<dbReference type="SUPFAM" id="SSF50129">
    <property type="entry name" value="GroES-like"/>
    <property type="match status" value="1"/>
</dbReference>
<dbReference type="Gene3D" id="3.90.180.10">
    <property type="entry name" value="Medium-chain alcohol dehydrogenases, catalytic domain"/>
    <property type="match status" value="1"/>
</dbReference>
<evidence type="ECO:0000313" key="3">
    <source>
        <dbReference type="EMBL" id="SFH12709.1"/>
    </source>
</evidence>
<reference evidence="3 4" key="1">
    <citation type="submission" date="2016-10" db="EMBL/GenBank/DDBJ databases">
        <authorList>
            <person name="de Groot N.N."/>
        </authorList>
    </citation>
    <scope>NUCLEOTIDE SEQUENCE [LARGE SCALE GENOMIC DNA]</scope>
    <source>
        <strain evidence="3 4">OK461</strain>
    </source>
</reference>
<dbReference type="Pfam" id="PF08240">
    <property type="entry name" value="ADH_N"/>
    <property type="match status" value="1"/>
</dbReference>
<dbReference type="RefSeq" id="WP_075033690.1">
    <property type="nucleotide sequence ID" value="NZ_FONR01000047.1"/>
</dbReference>
<dbReference type="EMBL" id="FONR01000047">
    <property type="protein sequence ID" value="SFH12709.1"/>
    <property type="molecule type" value="Genomic_DNA"/>
</dbReference>
<dbReference type="Proteomes" id="UP000181942">
    <property type="component" value="Unassembled WGS sequence"/>
</dbReference>
<dbReference type="AlphaFoldDB" id="A0A1I2XI45"/>
<sequence length="301" mass="30709">MKAIVFDRFGAADVLSMASVPEPEPGPGQVRVAIRYAAVNPADARLRSGELQQIFPVTLPAVSGAEGAGVVESVGEGVTEFQVGDEVMGLFETGSYAELALARDVVHKPAGLDWQTAAALPTAALTAERALDELGVGQGDTLLIHGASGAVGYLAAQLALARAATVIGTGSPARHDKLRALGVIPVSYGDGLVERIRAAAPRGVDAVLDAAGYGVLRDAIELRGGTTDRVVTIADLTAPEFGVALSVAGQPDLEVLRRLADSAAAGRIRVDIARVLPLSDAAVAHAVSEDGHPGGKLLLAL</sequence>
<dbReference type="PANTHER" id="PTHR44154:SF1">
    <property type="entry name" value="QUINONE OXIDOREDUCTASE"/>
    <property type="match status" value="1"/>
</dbReference>
<evidence type="ECO:0000256" key="1">
    <source>
        <dbReference type="ARBA" id="ARBA00022857"/>
    </source>
</evidence>
<dbReference type="GO" id="GO:0016491">
    <property type="term" value="F:oxidoreductase activity"/>
    <property type="evidence" value="ECO:0007669"/>
    <property type="project" value="InterPro"/>
</dbReference>
<dbReference type="InterPro" id="IPR011032">
    <property type="entry name" value="GroES-like_sf"/>
</dbReference>